<keyword evidence="10" id="KW-1185">Reference proteome</keyword>
<dbReference type="STRING" id="97972.A0A2V1D5D8"/>
<dbReference type="Proteomes" id="UP000244855">
    <property type="component" value="Unassembled WGS sequence"/>
</dbReference>
<feature type="repeat" description="WD" evidence="6">
    <location>
        <begin position="627"/>
        <end position="655"/>
    </location>
</feature>
<dbReference type="PRINTS" id="PR00320">
    <property type="entry name" value="GPROTEINBRPT"/>
</dbReference>
<dbReference type="SMART" id="SM00256">
    <property type="entry name" value="FBOX"/>
    <property type="match status" value="1"/>
</dbReference>
<sequence>HHHHHHHTHNHSIDSEQDEPPNRKSASKKLEKMIAPYLAQHIPQQYNPLGATDLDTRSNVNTKFCYRHRPDMLCRRQADEPTMEMLQEELSKESQADQQSIANVWSLFSAAPSRQRNLMLQGILSACCFPQLSLISSNVRDLIKIDFLSALPTELGFKILCYLDTTSLCKAAQVSRRWRQLADDDVVWHKMCEQHIDRKCTKCGWGLPLLDQRRLRTEKRRIQLRASGRGLNEWSPDITPMPETSNTSHDLPPNSLSSQPSDVPDSLPSKRSAPDSLSPEVPAKRTCHDSPRDQEASYFDQPKKRPWKDVYKDRFKVGTNWKYGRYSTQILKGHSNGVMCLQFDEQILITGSYDATARVWDLATGKEIRTLHGHTEGIRCLQFEDARLITGSLDGSVRVWDWTTGECKLVIRSHDHVPNSGVIGLHMAGKLLATASTDHTIVVHDLKTRQKYVLRGHNEWVNCVKIDMPSRTLFSASDDMKVKLWDLDTRRCIRTFDGHVGQVQQVVPLPRDFEIDEADFEDATNDTSDTASETSSCHRSSVDPDNSEPLFPHDPDRPAPPSYFITAALDGTIRLWHVPTGRTIHSFFGHIEGVWSLAVDSLRLVSGAEDKMIKIWDPRTGKNERTLTGHTGPVNCVGLSDSRLISGSEDGTVRVHCFVGD</sequence>
<name>A0A2V1D5D8_9PLEO</name>
<feature type="non-terminal residue" evidence="9">
    <location>
        <position position="661"/>
    </location>
</feature>
<dbReference type="PANTHER" id="PTHR19872:SF9">
    <property type="entry name" value="UBIQUITIN-BINDING SDF UBIQUITIN LIGASE COMPLEX SUBUNIT"/>
    <property type="match status" value="1"/>
</dbReference>
<feature type="compositionally biased region" description="Basic residues" evidence="7">
    <location>
        <begin position="1"/>
        <end position="10"/>
    </location>
</feature>
<dbReference type="Gene3D" id="2.130.10.10">
    <property type="entry name" value="YVTN repeat-like/Quinoprotein amine dehydrogenase"/>
    <property type="match status" value="2"/>
</dbReference>
<protein>
    <submittedName>
        <fullName evidence="9">WD40 repeat-like protein</fullName>
    </submittedName>
</protein>
<feature type="compositionally biased region" description="Polar residues" evidence="7">
    <location>
        <begin position="525"/>
        <end position="539"/>
    </location>
</feature>
<keyword evidence="3 6" id="KW-0853">WD repeat</keyword>
<evidence type="ECO:0000256" key="4">
    <source>
        <dbReference type="ARBA" id="ARBA00022737"/>
    </source>
</evidence>
<feature type="non-terminal residue" evidence="9">
    <location>
        <position position="1"/>
    </location>
</feature>
<dbReference type="InterPro" id="IPR036047">
    <property type="entry name" value="F-box-like_dom_sf"/>
</dbReference>
<dbReference type="SMART" id="SM00320">
    <property type="entry name" value="WD40"/>
    <property type="match status" value="7"/>
</dbReference>
<evidence type="ECO:0000256" key="3">
    <source>
        <dbReference type="ARBA" id="ARBA00022574"/>
    </source>
</evidence>
<feature type="repeat" description="WD" evidence="6">
    <location>
        <begin position="454"/>
        <end position="495"/>
    </location>
</feature>
<dbReference type="SUPFAM" id="SSF81383">
    <property type="entry name" value="F-box domain"/>
    <property type="match status" value="1"/>
</dbReference>
<comment type="pathway">
    <text evidence="1">Protein modification; protein ubiquitination.</text>
</comment>
<dbReference type="InterPro" id="IPR001810">
    <property type="entry name" value="F-box_dom"/>
</dbReference>
<dbReference type="SUPFAM" id="SSF50998">
    <property type="entry name" value="Quinoprotein alcohol dehydrogenase-like"/>
    <property type="match status" value="1"/>
</dbReference>
<organism evidence="9 10">
    <name type="scientific">Periconia macrospinosa</name>
    <dbReference type="NCBI Taxonomy" id="97972"/>
    <lineage>
        <taxon>Eukaryota</taxon>
        <taxon>Fungi</taxon>
        <taxon>Dikarya</taxon>
        <taxon>Ascomycota</taxon>
        <taxon>Pezizomycotina</taxon>
        <taxon>Dothideomycetes</taxon>
        <taxon>Pleosporomycetidae</taxon>
        <taxon>Pleosporales</taxon>
        <taxon>Massarineae</taxon>
        <taxon>Periconiaceae</taxon>
        <taxon>Periconia</taxon>
    </lineage>
</organism>
<evidence type="ECO:0000259" key="8">
    <source>
        <dbReference type="PROSITE" id="PS50181"/>
    </source>
</evidence>
<gene>
    <name evidence="9" type="ORF">DM02DRAFT_484224</name>
</gene>
<reference evidence="9 10" key="1">
    <citation type="journal article" date="2018" name="Sci. Rep.">
        <title>Comparative genomics provides insights into the lifestyle and reveals functional heterogeneity of dark septate endophytic fungi.</title>
        <authorList>
            <person name="Knapp D.G."/>
            <person name="Nemeth J.B."/>
            <person name="Barry K."/>
            <person name="Hainaut M."/>
            <person name="Henrissat B."/>
            <person name="Johnson J."/>
            <person name="Kuo A."/>
            <person name="Lim J.H.P."/>
            <person name="Lipzen A."/>
            <person name="Nolan M."/>
            <person name="Ohm R.A."/>
            <person name="Tamas L."/>
            <person name="Grigoriev I.V."/>
            <person name="Spatafora J.W."/>
            <person name="Nagy L.G."/>
            <person name="Kovacs G.M."/>
        </authorList>
    </citation>
    <scope>NUCLEOTIDE SEQUENCE [LARGE SCALE GENOMIC DNA]</scope>
    <source>
        <strain evidence="9 10">DSE2036</strain>
    </source>
</reference>
<feature type="repeat" description="WD" evidence="6">
    <location>
        <begin position="562"/>
        <end position="586"/>
    </location>
</feature>
<dbReference type="InterPro" id="IPR011047">
    <property type="entry name" value="Quinoprotein_ADH-like_sf"/>
</dbReference>
<evidence type="ECO:0000256" key="5">
    <source>
        <dbReference type="ARBA" id="ARBA00022786"/>
    </source>
</evidence>
<proteinExistence type="inferred from homology"/>
<evidence type="ECO:0000313" key="9">
    <source>
        <dbReference type="EMBL" id="PVH92733.1"/>
    </source>
</evidence>
<dbReference type="InterPro" id="IPR015943">
    <property type="entry name" value="WD40/YVTN_repeat-like_dom_sf"/>
</dbReference>
<evidence type="ECO:0000313" key="10">
    <source>
        <dbReference type="Proteomes" id="UP000244855"/>
    </source>
</evidence>
<feature type="repeat" description="WD" evidence="6">
    <location>
        <begin position="331"/>
        <end position="370"/>
    </location>
</feature>
<evidence type="ECO:0000256" key="1">
    <source>
        <dbReference type="ARBA" id="ARBA00004906"/>
    </source>
</evidence>
<comment type="similarity">
    <text evidence="2">Belongs to the WD repeat MET30/SCONB/SCON-2 family.</text>
</comment>
<feature type="region of interest" description="Disordered" evidence="7">
    <location>
        <begin position="520"/>
        <end position="557"/>
    </location>
</feature>
<keyword evidence="4" id="KW-0677">Repeat</keyword>
<evidence type="ECO:0000256" key="7">
    <source>
        <dbReference type="SAM" id="MobiDB-lite"/>
    </source>
</evidence>
<dbReference type="Pfam" id="PF12937">
    <property type="entry name" value="F-box-like"/>
    <property type="match status" value="1"/>
</dbReference>
<keyword evidence="5" id="KW-0833">Ubl conjugation pathway</keyword>
<dbReference type="InterPro" id="IPR020472">
    <property type="entry name" value="WD40_PAC1"/>
</dbReference>
<dbReference type="InterPro" id="IPR001680">
    <property type="entry name" value="WD40_rpt"/>
</dbReference>
<dbReference type="Pfam" id="PF00400">
    <property type="entry name" value="WD40"/>
    <property type="match status" value="5"/>
</dbReference>
<dbReference type="InterPro" id="IPR051075">
    <property type="entry name" value="SCF_subunit_WD-repeat"/>
</dbReference>
<dbReference type="CDD" id="cd22147">
    <property type="entry name" value="F-box_SpPof1-like"/>
    <property type="match status" value="1"/>
</dbReference>
<dbReference type="AlphaFoldDB" id="A0A2V1D5D8"/>
<feature type="compositionally biased region" description="Polar residues" evidence="7">
    <location>
        <begin position="242"/>
        <end position="261"/>
    </location>
</feature>
<dbReference type="PROSITE" id="PS50294">
    <property type="entry name" value="WD_REPEATS_REGION"/>
    <property type="match status" value="4"/>
</dbReference>
<feature type="domain" description="F-box" evidence="8">
    <location>
        <begin position="145"/>
        <end position="191"/>
    </location>
</feature>
<evidence type="ECO:0000256" key="2">
    <source>
        <dbReference type="ARBA" id="ARBA00007968"/>
    </source>
</evidence>
<feature type="repeat" description="WD" evidence="6">
    <location>
        <begin position="587"/>
        <end position="626"/>
    </location>
</feature>
<feature type="repeat" description="WD" evidence="6">
    <location>
        <begin position="371"/>
        <end position="410"/>
    </location>
</feature>
<dbReference type="OrthoDB" id="5580488at2759"/>
<dbReference type="InterPro" id="IPR019775">
    <property type="entry name" value="WD40_repeat_CS"/>
</dbReference>
<dbReference type="FunFam" id="1.20.1280.50:FF:000016">
    <property type="entry name" value="E3 ubiquitin ligase complex SCF subunit sconB"/>
    <property type="match status" value="1"/>
</dbReference>
<dbReference type="PROSITE" id="PS50082">
    <property type="entry name" value="WD_REPEATS_2"/>
    <property type="match status" value="6"/>
</dbReference>
<evidence type="ECO:0000256" key="6">
    <source>
        <dbReference type="PROSITE-ProRule" id="PRU00221"/>
    </source>
</evidence>
<feature type="compositionally biased region" description="Basic and acidic residues" evidence="7">
    <location>
        <begin position="282"/>
        <end position="301"/>
    </location>
</feature>
<dbReference type="PROSITE" id="PS50181">
    <property type="entry name" value="FBOX"/>
    <property type="match status" value="1"/>
</dbReference>
<dbReference type="PROSITE" id="PS00678">
    <property type="entry name" value="WD_REPEATS_1"/>
    <property type="match status" value="2"/>
</dbReference>
<feature type="region of interest" description="Disordered" evidence="7">
    <location>
        <begin position="1"/>
        <end position="28"/>
    </location>
</feature>
<accession>A0A2V1D5D8</accession>
<dbReference type="CDD" id="cd00200">
    <property type="entry name" value="WD40"/>
    <property type="match status" value="1"/>
</dbReference>
<feature type="region of interest" description="Disordered" evidence="7">
    <location>
        <begin position="231"/>
        <end position="301"/>
    </location>
</feature>
<dbReference type="Gene3D" id="1.20.1280.50">
    <property type="match status" value="1"/>
</dbReference>
<dbReference type="PANTHER" id="PTHR19872">
    <property type="entry name" value="UBIQUITIN LIGASE SPECIFICITY FACTOR/HREP PROTEIN"/>
    <property type="match status" value="1"/>
</dbReference>
<dbReference type="EMBL" id="KZ805652">
    <property type="protein sequence ID" value="PVH92733.1"/>
    <property type="molecule type" value="Genomic_DNA"/>
</dbReference>